<gene>
    <name evidence="1" type="ORF">SSEG_05410</name>
</gene>
<name>B5I0X9_STRX2</name>
<organism evidence="1 2">
    <name type="scientific">Streptomyces sviceus (strain ATCC 29083 / DSM 924 / JCM 4929 / NBRC 13980 / NCIMB 11184 / NRRL 5439 / UC 5370)</name>
    <dbReference type="NCBI Taxonomy" id="463191"/>
    <lineage>
        <taxon>Bacteria</taxon>
        <taxon>Bacillati</taxon>
        <taxon>Actinomycetota</taxon>
        <taxon>Actinomycetes</taxon>
        <taxon>Kitasatosporales</taxon>
        <taxon>Streptomycetaceae</taxon>
        <taxon>Streptomyces</taxon>
    </lineage>
</organism>
<evidence type="ECO:0000313" key="2">
    <source>
        <dbReference type="Proteomes" id="UP000002785"/>
    </source>
</evidence>
<protein>
    <submittedName>
        <fullName evidence="1">Uncharacterized protein</fullName>
    </submittedName>
</protein>
<dbReference type="HOGENOM" id="CLU_2866070_0_0_11"/>
<dbReference type="AlphaFoldDB" id="B5I0X9"/>
<evidence type="ECO:0000313" key="1">
    <source>
        <dbReference type="EMBL" id="EDY58734.1"/>
    </source>
</evidence>
<sequence length="64" mass="7232">MDEDRHSRIAVETRIGHEVAGVEGLHSHVTLTMEQEIADSLQTRWLRFVASEGEHWKVPSPTAP</sequence>
<keyword evidence="2" id="KW-1185">Reference proteome</keyword>
<reference evidence="1" key="1">
    <citation type="submission" date="2009-10" db="EMBL/GenBank/DDBJ databases">
        <title>The genome sequence of Streptomyces sviceus strain ATCC 29083.</title>
        <authorList>
            <consortium name="The Broad Institute Genome Sequencing Platform"/>
            <consortium name="Broad Institute Microbial Sequencing Center"/>
            <person name="Fischbach M."/>
            <person name="Godfrey P."/>
            <person name="Ward D."/>
            <person name="Young S."/>
            <person name="Zeng Q."/>
            <person name="Koehrsen M."/>
            <person name="Alvarado L."/>
            <person name="Berlin A.M."/>
            <person name="Bochicchio J."/>
            <person name="Borenstein D."/>
            <person name="Chapman S.B."/>
            <person name="Chen Z."/>
            <person name="Engels R."/>
            <person name="Freedman E."/>
            <person name="Gellesch M."/>
            <person name="Goldberg J."/>
            <person name="Griggs A."/>
            <person name="Gujja S."/>
            <person name="Heilman E.R."/>
            <person name="Heiman D.I."/>
            <person name="Hepburn T.A."/>
            <person name="Howarth C."/>
            <person name="Jen D."/>
            <person name="Larson L."/>
            <person name="Lewis B."/>
            <person name="Mehta T."/>
            <person name="Park D."/>
            <person name="Pearson M."/>
            <person name="Richards J."/>
            <person name="Roberts A."/>
            <person name="Saif S."/>
            <person name="Shea T.D."/>
            <person name="Shenoy N."/>
            <person name="Sisk P."/>
            <person name="Stolte C."/>
            <person name="Sykes S.N."/>
            <person name="Thomson T."/>
            <person name="Walk T."/>
            <person name="White J."/>
            <person name="Yandava C."/>
            <person name="Straight P."/>
            <person name="Clardy J."/>
            <person name="Hung D."/>
            <person name="Kolter R."/>
            <person name="Mekalanos J."/>
            <person name="Walker S."/>
            <person name="Walsh C.T."/>
            <person name="Wieland-Brown L.C."/>
            <person name="Haas B."/>
            <person name="Nusbaum C."/>
            <person name="Birren B."/>
        </authorList>
    </citation>
    <scope>NUCLEOTIDE SEQUENCE [LARGE SCALE GENOMIC DNA]</scope>
    <source>
        <strain evidence="1">ATCC 29083</strain>
    </source>
</reference>
<dbReference type="EMBL" id="CM000951">
    <property type="protein sequence ID" value="EDY58734.1"/>
    <property type="molecule type" value="Genomic_DNA"/>
</dbReference>
<accession>B5I0X9</accession>
<dbReference type="Proteomes" id="UP000002785">
    <property type="component" value="Chromosome"/>
</dbReference>
<proteinExistence type="predicted"/>